<dbReference type="Proteomes" id="UP000004095">
    <property type="component" value="Unassembled WGS sequence"/>
</dbReference>
<dbReference type="RefSeq" id="WP_002700786.1">
    <property type="nucleotide sequence ID" value="NZ_AAWS01000033.1"/>
</dbReference>
<proteinExistence type="predicted"/>
<feature type="region of interest" description="Disordered" evidence="1">
    <location>
        <begin position="1149"/>
        <end position="1188"/>
    </location>
</feature>
<name>A1ZSW0_MICM2</name>
<accession>A1ZSW0</accession>
<feature type="transmembrane region" description="Helical" evidence="2">
    <location>
        <begin position="830"/>
        <end position="849"/>
    </location>
</feature>
<evidence type="ECO:0000256" key="2">
    <source>
        <dbReference type="SAM" id="Phobius"/>
    </source>
</evidence>
<evidence type="ECO:0000313" key="3">
    <source>
        <dbReference type="EMBL" id="EAY26524.1"/>
    </source>
</evidence>
<keyword evidence="2" id="KW-1133">Transmembrane helix</keyword>
<keyword evidence="2" id="KW-0472">Membrane</keyword>
<gene>
    <name evidence="3" type="ORF">M23134_01694</name>
</gene>
<keyword evidence="2" id="KW-0812">Transmembrane</keyword>
<organism evidence="3 4">
    <name type="scientific">Microscilla marina ATCC 23134</name>
    <dbReference type="NCBI Taxonomy" id="313606"/>
    <lineage>
        <taxon>Bacteria</taxon>
        <taxon>Pseudomonadati</taxon>
        <taxon>Bacteroidota</taxon>
        <taxon>Cytophagia</taxon>
        <taxon>Cytophagales</taxon>
        <taxon>Microscillaceae</taxon>
        <taxon>Microscilla</taxon>
    </lineage>
</organism>
<feature type="compositionally biased region" description="Basic and acidic residues" evidence="1">
    <location>
        <begin position="1152"/>
        <end position="1167"/>
    </location>
</feature>
<keyword evidence="4" id="KW-1185">Reference proteome</keyword>
<evidence type="ECO:0000313" key="4">
    <source>
        <dbReference type="Proteomes" id="UP000004095"/>
    </source>
</evidence>
<comment type="caution">
    <text evidence="3">The sequence shown here is derived from an EMBL/GenBank/DDBJ whole genome shotgun (WGS) entry which is preliminary data.</text>
</comment>
<reference evidence="3 4" key="1">
    <citation type="submission" date="2007-01" db="EMBL/GenBank/DDBJ databases">
        <authorList>
            <person name="Haygood M."/>
            <person name="Podell S."/>
            <person name="Anderson C."/>
            <person name="Hopkinson B."/>
            <person name="Roe K."/>
            <person name="Barbeau K."/>
            <person name="Gaasterland T."/>
            <person name="Ferriera S."/>
            <person name="Johnson J."/>
            <person name="Kravitz S."/>
            <person name="Beeson K."/>
            <person name="Sutton G."/>
            <person name="Rogers Y.-H."/>
            <person name="Friedman R."/>
            <person name="Frazier M."/>
            <person name="Venter J.C."/>
        </authorList>
    </citation>
    <scope>NUCLEOTIDE SEQUENCE [LARGE SCALE GENOMIC DNA]</scope>
    <source>
        <strain evidence="3 4">ATCC 23134</strain>
    </source>
</reference>
<evidence type="ECO:0000256" key="1">
    <source>
        <dbReference type="SAM" id="MobiDB-lite"/>
    </source>
</evidence>
<sequence length="1188" mass="134249">MEHQHTSANTKLKKDTTLLNDENDFFEEGTNFEETVFEPGTGFQKEPQLFFKKPQGDPKPFLIDVDGDQIPELEVAFSRIDPQKMKVQVKYLPTGESKELVFKHTNEFIVHHQDPSDGKTPYKFYLWVPDYTKVFYANDKQWHTPTEDEIKAEEAWQRIKPGTDHLKPQPQLKIIPEDYLSIQFQENTGIYSYKIEHKTHHGLQASQILIPSIHEFNKFGNKTTEGTPPSRGIVRDTTDKRKNVEQTKDRSVSSYTIPIEVGKIGAAGTKADHNKHHYIMTIQKSPEDNGMAAVSMSGWAGTRLVPIPGKFTEVKRAVVTENANHLELLFKGKKYNTTLRIYQQYLMLSEKNSKGTKDEIFSLNVYVDPLPENHWDVSSDSQGYFGQKLITYKIQQINGKYLPYHNKNDQYTDEGEFHQHATKDARKKIEDQPSSSSKEEELLNIRLRETQLIGAALKGKVFKDVKNREISGDQIFMDYLDLVIAVHRMSSLMKKTGEPQDMVTLAMLKDAQNKAYRFWRTFGGFVLVGVNLPNYSKQSCHHSGAPKKEQLIFNVQRMPDYIGNRDWVRVNAVLKSFHAMLESKVLIHKRNEIRELYDKKAEADAERKARIKGTKVSSADVANAREKYEREEAQVTQSAEGNFNLDTRYQKFLQEEKPPGEVYRAKALFYPEYLNVGPGNKQPTSIDLPLYYFQKNGYWHIVSLVNKEAGKLFKATEYAVQDGETHPPDEMFATLDRDDHLPKGLLYYETHDGHSSQIAITSHTPWWKYMGYIALAIFLLGLIVATGGTAGIATASLAGELFFAAGVIGAAGAIGSMVDEYQRGSTTVKSFAVNLLDIVGAFIGAVKMLRGASMIKAANRAKAGVNPGFLSKIGIKQLGGRYRYLMLEKIDLGVDATMVLIGTTDGFAQIVSILEGPGTLSEKMTDVAAILPFIAMQGGIFVGTVRGRLKTIDDVQKGKIIEGLNLKSAKKTNGSDVKSVQDLDPNEFPAMTKLKTGESIFSKETIEHVMGLVRRPQDFEPIARAVEKMDQSRLKALCARFSEKNVLYALYYFDGDFYKAHRHLLKNKSLFNDQGYNVYMNMKVYEDLNGQMKGATLRQRRAMATKTMRAKTKYTRLKNAHKKAVKDQSNESKHWTEAQEKLAKLKAAQAETQKKLDGLPEKIKNTEKTLASNEAEAESFGKLTEAKP</sequence>
<dbReference type="AlphaFoldDB" id="A1ZSW0"/>
<dbReference type="EMBL" id="AAWS01000033">
    <property type="protein sequence ID" value="EAY26524.1"/>
    <property type="molecule type" value="Genomic_DNA"/>
</dbReference>
<protein>
    <submittedName>
        <fullName evidence="3">Uncharacterized protein</fullName>
    </submittedName>
</protein>
<feature type="region of interest" description="Disordered" evidence="1">
    <location>
        <begin position="417"/>
        <end position="440"/>
    </location>
</feature>
<feature type="transmembrane region" description="Helical" evidence="2">
    <location>
        <begin position="766"/>
        <end position="785"/>
    </location>
</feature>
<feature type="transmembrane region" description="Helical" evidence="2">
    <location>
        <begin position="797"/>
        <end position="818"/>
    </location>
</feature>